<dbReference type="RefSeq" id="XP_049147634.1">
    <property type="nucleotide sequence ID" value="XM_049290489.1"/>
</dbReference>
<name>A0A9Q8SYU8_9PEZI</name>
<gene>
    <name evidence="1" type="ORF">CLUP02_11521</name>
</gene>
<accession>A0A9Q8SYU8</accession>
<dbReference type="Proteomes" id="UP000830671">
    <property type="component" value="Chromosome 6"/>
</dbReference>
<evidence type="ECO:0000313" key="1">
    <source>
        <dbReference type="EMBL" id="UQC86022.1"/>
    </source>
</evidence>
<dbReference type="GeneID" id="73345499"/>
<dbReference type="KEGG" id="clup:CLUP02_11521"/>
<dbReference type="AlphaFoldDB" id="A0A9Q8SYU8"/>
<protein>
    <submittedName>
        <fullName evidence="1">Uncharacterized protein</fullName>
    </submittedName>
</protein>
<organism evidence="1 2">
    <name type="scientific">Colletotrichum lupini</name>
    <dbReference type="NCBI Taxonomy" id="145971"/>
    <lineage>
        <taxon>Eukaryota</taxon>
        <taxon>Fungi</taxon>
        <taxon>Dikarya</taxon>
        <taxon>Ascomycota</taxon>
        <taxon>Pezizomycotina</taxon>
        <taxon>Sordariomycetes</taxon>
        <taxon>Hypocreomycetidae</taxon>
        <taxon>Glomerellales</taxon>
        <taxon>Glomerellaceae</taxon>
        <taxon>Colletotrichum</taxon>
        <taxon>Colletotrichum acutatum species complex</taxon>
    </lineage>
</organism>
<evidence type="ECO:0000313" key="2">
    <source>
        <dbReference type="Proteomes" id="UP000830671"/>
    </source>
</evidence>
<dbReference type="EMBL" id="CP019478">
    <property type="protein sequence ID" value="UQC86022.1"/>
    <property type="molecule type" value="Genomic_DNA"/>
</dbReference>
<proteinExistence type="predicted"/>
<reference evidence="1" key="1">
    <citation type="journal article" date="2021" name="Mol. Plant Microbe Interact.">
        <title>Complete Genome Sequence of the Plant-Pathogenic Fungus Colletotrichum lupini.</title>
        <authorList>
            <person name="Baroncelli R."/>
            <person name="Pensec F."/>
            <person name="Da Lio D."/>
            <person name="Boufleur T."/>
            <person name="Vicente I."/>
            <person name="Sarrocco S."/>
            <person name="Picot A."/>
            <person name="Baraldi E."/>
            <person name="Sukno S."/>
            <person name="Thon M."/>
            <person name="Le Floch G."/>
        </authorList>
    </citation>
    <scope>NUCLEOTIDE SEQUENCE</scope>
    <source>
        <strain evidence="1">IMI 504893</strain>
    </source>
</reference>
<keyword evidence="2" id="KW-1185">Reference proteome</keyword>
<sequence>MPVNDNSRADPRHAGNHGRGIATERACCQLRCAVMKMEQFRCTALLTFEPCNSLRERVWSLESGVVRSSQCSLIHSSMNRLNLAEPSGGHLFAIYLIRLHQTANLIKGPPLTISLTLIKTNQATQVKQGAHPQQHQHPLPKFQAQSIGHCVSSALSTSPLPPLPFPLHRSCAVKGHPPACRLPPTAAAVAPKSSRPSPPIHPSSTIHPSIHTHPSNPLSSNLFSLFLLSSPRGLLSTTSSSFDLADPLPSIGTLIVSWYSTSQTLCETEQKQILESHSRTSPLTASRFLLRQKVAIAASFDTTQPSLSGLTRLVVSLLPFDPTRLDLVYLRPLRTRHLVAISDEYFLRPRQRYTVAPSSRRPSRLSTQILSEFVPSCLPPRRFSIFPAFSLQPILRAMLKAAISSAPKAAAITIKTLGCGLSTLACVVVSLLVDSGCSSAIELSFSCLVLHVQTLSLACPPSAAHTHSSSPSPRLRLLPHVTALAQALELA</sequence>